<dbReference type="EMBL" id="VITY01000020">
    <property type="protein sequence ID" value="TWB87807.1"/>
    <property type="molecule type" value="Genomic_DNA"/>
</dbReference>
<dbReference type="InterPro" id="IPR005471">
    <property type="entry name" value="Tscrpt_reg_IclR_N"/>
</dbReference>
<dbReference type="PROSITE" id="PS51078">
    <property type="entry name" value="ICLR_ED"/>
    <property type="match status" value="1"/>
</dbReference>
<feature type="domain" description="IclR-ED" evidence="5">
    <location>
        <begin position="78"/>
        <end position="264"/>
    </location>
</feature>
<dbReference type="GO" id="GO:0045892">
    <property type="term" value="P:negative regulation of DNA-templated transcription"/>
    <property type="evidence" value="ECO:0007669"/>
    <property type="project" value="TreeGrafter"/>
</dbReference>
<gene>
    <name evidence="6" type="ORF">FBZ93_120105</name>
</gene>
<evidence type="ECO:0000256" key="1">
    <source>
        <dbReference type="ARBA" id="ARBA00023015"/>
    </source>
</evidence>
<accession>A0A560KXC3</accession>
<dbReference type="Gene3D" id="1.10.10.10">
    <property type="entry name" value="Winged helix-like DNA-binding domain superfamily/Winged helix DNA-binding domain"/>
    <property type="match status" value="1"/>
</dbReference>
<evidence type="ECO:0000313" key="6">
    <source>
        <dbReference type="EMBL" id="TWB87807.1"/>
    </source>
</evidence>
<dbReference type="SMART" id="SM00346">
    <property type="entry name" value="HTH_ICLR"/>
    <property type="match status" value="1"/>
</dbReference>
<evidence type="ECO:0000259" key="4">
    <source>
        <dbReference type="PROSITE" id="PS51077"/>
    </source>
</evidence>
<keyword evidence="2" id="KW-0238">DNA-binding</keyword>
<dbReference type="SUPFAM" id="SSF46785">
    <property type="entry name" value="Winged helix' DNA-binding domain"/>
    <property type="match status" value="1"/>
</dbReference>
<dbReference type="PANTHER" id="PTHR30136">
    <property type="entry name" value="HELIX-TURN-HELIX TRANSCRIPTIONAL REGULATOR, ICLR FAMILY"/>
    <property type="match status" value="1"/>
</dbReference>
<keyword evidence="1" id="KW-0805">Transcription regulation</keyword>
<dbReference type="AlphaFoldDB" id="A0A560KXC3"/>
<keyword evidence="3" id="KW-0804">Transcription</keyword>
<dbReference type="GO" id="GO:0003700">
    <property type="term" value="F:DNA-binding transcription factor activity"/>
    <property type="evidence" value="ECO:0007669"/>
    <property type="project" value="TreeGrafter"/>
</dbReference>
<name>A0A560KXC3_9BRAD</name>
<evidence type="ECO:0000313" key="7">
    <source>
        <dbReference type="Proteomes" id="UP000321304"/>
    </source>
</evidence>
<dbReference type="Pfam" id="PF09339">
    <property type="entry name" value="HTH_IclR"/>
    <property type="match status" value="1"/>
</dbReference>
<evidence type="ECO:0000259" key="5">
    <source>
        <dbReference type="PROSITE" id="PS51078"/>
    </source>
</evidence>
<reference evidence="6 7" key="1">
    <citation type="submission" date="2019-06" db="EMBL/GenBank/DDBJ databases">
        <title>Genomic Encyclopedia of Type Strains, Phase IV (KMG-V): Genome sequencing to study the core and pangenomes of soil and plant-associated prokaryotes.</title>
        <authorList>
            <person name="Whitman W."/>
        </authorList>
    </citation>
    <scope>NUCLEOTIDE SEQUENCE [LARGE SCALE GENOMIC DNA]</scope>
    <source>
        <strain evidence="6 7">BR 10355</strain>
    </source>
</reference>
<evidence type="ECO:0000256" key="3">
    <source>
        <dbReference type="ARBA" id="ARBA00023163"/>
    </source>
</evidence>
<organism evidence="6 7">
    <name type="scientific">Bradyrhizobium macuxiense</name>
    <dbReference type="NCBI Taxonomy" id="1755647"/>
    <lineage>
        <taxon>Bacteria</taxon>
        <taxon>Pseudomonadati</taxon>
        <taxon>Pseudomonadota</taxon>
        <taxon>Alphaproteobacteria</taxon>
        <taxon>Hyphomicrobiales</taxon>
        <taxon>Nitrobacteraceae</taxon>
        <taxon>Bradyrhizobium</taxon>
    </lineage>
</organism>
<dbReference type="GO" id="GO:0003677">
    <property type="term" value="F:DNA binding"/>
    <property type="evidence" value="ECO:0007669"/>
    <property type="project" value="UniProtKB-KW"/>
</dbReference>
<feature type="domain" description="HTH iclR-type" evidence="4">
    <location>
        <begin position="15"/>
        <end position="77"/>
    </location>
</feature>
<dbReference type="InterPro" id="IPR029016">
    <property type="entry name" value="GAF-like_dom_sf"/>
</dbReference>
<dbReference type="PROSITE" id="PS51077">
    <property type="entry name" value="HTH_ICLR"/>
    <property type="match status" value="1"/>
</dbReference>
<keyword evidence="7" id="KW-1185">Reference proteome</keyword>
<protein>
    <submittedName>
        <fullName evidence="6">IclR family transcriptional regulator</fullName>
    </submittedName>
</protein>
<proteinExistence type="predicted"/>
<dbReference type="Proteomes" id="UP000321304">
    <property type="component" value="Unassembled WGS sequence"/>
</dbReference>
<sequence>MPKKDTPGKQKPLGVQSATVGLRVLKVLIESRKPMYLRDIAAAADMAASNVYRYLVSFADAGMTLQDSATGRYDLGPLAIQLGLAALRRVDAIDVALQSLPKLTEAARTDAHLSIWGTAGPTVLRWRGGPDDVVVKVSEGLVLPLISSATGRVWCAFQSSELLKPLLDREIASAASKEGIAKDEIRNRLSKLVDDIVHSGVSFSRGERRAGIDALSAPVFDRDGKIVLTVTLLGTEGRIGSEPGSGPLKELRATTQEISRGIGAGQDLLSRFDAAAGPTKALGSST</sequence>
<dbReference type="InterPro" id="IPR014757">
    <property type="entry name" value="Tscrpt_reg_IclR_C"/>
</dbReference>
<evidence type="ECO:0000256" key="2">
    <source>
        <dbReference type="ARBA" id="ARBA00023125"/>
    </source>
</evidence>
<dbReference type="OrthoDB" id="6811967at2"/>
<dbReference type="RefSeq" id="WP_146992338.1">
    <property type="nucleotide sequence ID" value="NZ_VITY01000020.1"/>
</dbReference>
<dbReference type="PANTHER" id="PTHR30136:SF8">
    <property type="entry name" value="TRANSCRIPTIONAL REGULATORY PROTEIN"/>
    <property type="match status" value="1"/>
</dbReference>
<dbReference type="Gene3D" id="3.30.450.40">
    <property type="match status" value="1"/>
</dbReference>
<dbReference type="Pfam" id="PF01614">
    <property type="entry name" value="IclR_C"/>
    <property type="match status" value="1"/>
</dbReference>
<dbReference type="InterPro" id="IPR036390">
    <property type="entry name" value="WH_DNA-bd_sf"/>
</dbReference>
<dbReference type="InterPro" id="IPR050707">
    <property type="entry name" value="HTH_MetabolicPath_Reg"/>
</dbReference>
<dbReference type="SUPFAM" id="SSF55781">
    <property type="entry name" value="GAF domain-like"/>
    <property type="match status" value="1"/>
</dbReference>
<dbReference type="InterPro" id="IPR036388">
    <property type="entry name" value="WH-like_DNA-bd_sf"/>
</dbReference>
<comment type="caution">
    <text evidence="6">The sequence shown here is derived from an EMBL/GenBank/DDBJ whole genome shotgun (WGS) entry which is preliminary data.</text>
</comment>